<sequence length="155" mass="16302">MPRVTSPSLGDELLGVVARLNRWASRQAVFDVPPAQARLLAQLDELGPSRIGDLAQADHTSQPTMSAQVGRLEQRGWVQRSADPADARASLIALSPMGAETLASVRRARGAVVAPVVEQLGAADRARLEDAVAVLRELLAIAVAAEDPSPATKGQ</sequence>
<dbReference type="SUPFAM" id="SSF46785">
    <property type="entry name" value="Winged helix' DNA-binding domain"/>
    <property type="match status" value="1"/>
</dbReference>
<dbReference type="SMART" id="SM00347">
    <property type="entry name" value="HTH_MARR"/>
    <property type="match status" value="1"/>
</dbReference>
<dbReference type="Proteomes" id="UP000319514">
    <property type="component" value="Unassembled WGS sequence"/>
</dbReference>
<dbReference type="PROSITE" id="PS50995">
    <property type="entry name" value="HTH_MARR_2"/>
    <property type="match status" value="1"/>
</dbReference>
<dbReference type="PANTHER" id="PTHR39515">
    <property type="entry name" value="CONSERVED PROTEIN"/>
    <property type="match status" value="1"/>
</dbReference>
<evidence type="ECO:0000259" key="1">
    <source>
        <dbReference type="PROSITE" id="PS50995"/>
    </source>
</evidence>
<dbReference type="Gene3D" id="1.10.10.10">
    <property type="entry name" value="Winged helix-like DNA-binding domain superfamily/Winged helix DNA-binding domain"/>
    <property type="match status" value="1"/>
</dbReference>
<name>A0A542ZIR1_9MICO</name>
<organism evidence="2 3">
    <name type="scientific">Oryzihumus leptocrescens</name>
    <dbReference type="NCBI Taxonomy" id="297536"/>
    <lineage>
        <taxon>Bacteria</taxon>
        <taxon>Bacillati</taxon>
        <taxon>Actinomycetota</taxon>
        <taxon>Actinomycetes</taxon>
        <taxon>Micrococcales</taxon>
        <taxon>Intrasporangiaceae</taxon>
        <taxon>Oryzihumus</taxon>
    </lineage>
</organism>
<dbReference type="InterPro" id="IPR052526">
    <property type="entry name" value="HTH-type_Bedaq_tolerance"/>
</dbReference>
<dbReference type="AlphaFoldDB" id="A0A542ZIR1"/>
<evidence type="ECO:0000313" key="3">
    <source>
        <dbReference type="Proteomes" id="UP000319514"/>
    </source>
</evidence>
<feature type="domain" description="HTH marR-type" evidence="1">
    <location>
        <begin position="6"/>
        <end position="140"/>
    </location>
</feature>
<keyword evidence="3" id="KW-1185">Reference proteome</keyword>
<evidence type="ECO:0000313" key="2">
    <source>
        <dbReference type="EMBL" id="TQL60216.1"/>
    </source>
</evidence>
<dbReference type="InterPro" id="IPR036390">
    <property type="entry name" value="WH_DNA-bd_sf"/>
</dbReference>
<dbReference type="EMBL" id="VFOQ01000001">
    <property type="protein sequence ID" value="TQL60216.1"/>
    <property type="molecule type" value="Genomic_DNA"/>
</dbReference>
<comment type="caution">
    <text evidence="2">The sequence shown here is derived from an EMBL/GenBank/DDBJ whole genome shotgun (WGS) entry which is preliminary data.</text>
</comment>
<proteinExistence type="predicted"/>
<dbReference type="InterPro" id="IPR036388">
    <property type="entry name" value="WH-like_DNA-bd_sf"/>
</dbReference>
<gene>
    <name evidence="2" type="ORF">FB474_1599</name>
</gene>
<reference evidence="2 3" key="1">
    <citation type="submission" date="2019-06" db="EMBL/GenBank/DDBJ databases">
        <title>Sequencing the genomes of 1000 actinobacteria strains.</title>
        <authorList>
            <person name="Klenk H.-P."/>
        </authorList>
    </citation>
    <scope>NUCLEOTIDE SEQUENCE [LARGE SCALE GENOMIC DNA]</scope>
    <source>
        <strain evidence="2 3">DSM 18082</strain>
    </source>
</reference>
<protein>
    <submittedName>
        <fullName evidence="2">MarR family transcriptional regulator</fullName>
    </submittedName>
</protein>
<dbReference type="GO" id="GO:0003700">
    <property type="term" value="F:DNA-binding transcription factor activity"/>
    <property type="evidence" value="ECO:0007669"/>
    <property type="project" value="InterPro"/>
</dbReference>
<dbReference type="OrthoDB" id="8966183at2"/>
<accession>A0A542ZIR1</accession>
<dbReference type="Pfam" id="PF01047">
    <property type="entry name" value="MarR"/>
    <property type="match status" value="1"/>
</dbReference>
<dbReference type="InterPro" id="IPR000835">
    <property type="entry name" value="HTH_MarR-typ"/>
</dbReference>
<dbReference type="PANTHER" id="PTHR39515:SF2">
    <property type="entry name" value="HTH-TYPE TRANSCRIPTIONAL REGULATOR RV0880"/>
    <property type="match status" value="1"/>
</dbReference>